<accession>A0A9R0YWV3</accession>
<keyword evidence="2" id="KW-0407">Ion channel</keyword>
<keyword evidence="7" id="KW-1185">Reference proteome</keyword>
<feature type="domain" description="Cyclic nucleotide-binding" evidence="5">
    <location>
        <begin position="410"/>
        <end position="539"/>
    </location>
</feature>
<reference evidence="6 7" key="1">
    <citation type="submission" date="2017-09" db="EMBL/GenBank/DDBJ databases">
        <authorList>
            <consortium name="International Durum Wheat Genome Sequencing Consortium (IDWGSC)"/>
            <person name="Milanesi L."/>
        </authorList>
    </citation>
    <scope>NUCLEOTIDE SEQUENCE [LARGE SCALE GENOMIC DNA]</scope>
    <source>
        <strain evidence="7">cv. Svevo</strain>
    </source>
</reference>
<evidence type="ECO:0000256" key="1">
    <source>
        <dbReference type="ARBA" id="ARBA00023286"/>
    </source>
</evidence>
<keyword evidence="1" id="KW-0406">Ion transport</keyword>
<dbReference type="PROSITE" id="PS50042">
    <property type="entry name" value="CNMP_BINDING_3"/>
    <property type="match status" value="1"/>
</dbReference>
<evidence type="ECO:0000313" key="6">
    <source>
        <dbReference type="EMBL" id="VAI61962.1"/>
    </source>
</evidence>
<dbReference type="PANTHER" id="PTHR45651">
    <property type="entry name" value="CYCLIC NUCLEOTIDE-GATED ION CHANNEL 15-RELATED-RELATED"/>
    <property type="match status" value="1"/>
</dbReference>
<dbReference type="GO" id="GO:0016020">
    <property type="term" value="C:membrane"/>
    <property type="evidence" value="ECO:0007669"/>
    <property type="project" value="UniProtKB-SubCell"/>
</dbReference>
<feature type="transmembrane region" description="Helical" evidence="4">
    <location>
        <begin position="261"/>
        <end position="279"/>
    </location>
</feature>
<keyword evidence="4" id="KW-0812">Transmembrane</keyword>
<dbReference type="PANTHER" id="PTHR45651:SF119">
    <property type="entry name" value="OS02G0789100 PROTEIN"/>
    <property type="match status" value="1"/>
</dbReference>
<dbReference type="Gramene" id="TRITD6Bv1G203970.2">
    <property type="protein sequence ID" value="TRITD6Bv1G203970.2"/>
    <property type="gene ID" value="TRITD6Bv1G203970"/>
</dbReference>
<keyword evidence="1" id="KW-1071">Ligand-gated ion channel</keyword>
<dbReference type="OMA" id="FKWHATR"/>
<dbReference type="InterPro" id="IPR018490">
    <property type="entry name" value="cNMP-bd_dom_sf"/>
</dbReference>
<keyword evidence="4" id="KW-1133">Transmembrane helix</keyword>
<protein>
    <recommendedName>
        <fullName evidence="5">Cyclic nucleotide-binding domain-containing protein</fullName>
    </recommendedName>
</protein>
<organism evidence="6 7">
    <name type="scientific">Triticum turgidum subsp. durum</name>
    <name type="common">Durum wheat</name>
    <name type="synonym">Triticum durum</name>
    <dbReference type="NCBI Taxonomy" id="4567"/>
    <lineage>
        <taxon>Eukaryota</taxon>
        <taxon>Viridiplantae</taxon>
        <taxon>Streptophyta</taxon>
        <taxon>Embryophyta</taxon>
        <taxon>Tracheophyta</taxon>
        <taxon>Spermatophyta</taxon>
        <taxon>Magnoliopsida</taxon>
        <taxon>Liliopsida</taxon>
        <taxon>Poales</taxon>
        <taxon>Poaceae</taxon>
        <taxon>BOP clade</taxon>
        <taxon>Pooideae</taxon>
        <taxon>Triticodae</taxon>
        <taxon>Triticeae</taxon>
        <taxon>Triticinae</taxon>
        <taxon>Triticum</taxon>
    </lineage>
</organism>
<evidence type="ECO:0000256" key="4">
    <source>
        <dbReference type="SAM" id="Phobius"/>
    </source>
</evidence>
<feature type="transmembrane region" description="Helical" evidence="4">
    <location>
        <begin position="81"/>
        <end position="99"/>
    </location>
</feature>
<feature type="transmembrane region" description="Helical" evidence="4">
    <location>
        <begin position="299"/>
        <end position="323"/>
    </location>
</feature>
<gene>
    <name evidence="6" type="ORF">TRITD_6Bv1G203970</name>
</gene>
<dbReference type="CDD" id="cd00038">
    <property type="entry name" value="CAP_ED"/>
    <property type="match status" value="1"/>
</dbReference>
<dbReference type="SMART" id="SM00100">
    <property type="entry name" value="cNMP"/>
    <property type="match status" value="1"/>
</dbReference>
<dbReference type="Pfam" id="PF00027">
    <property type="entry name" value="cNMP_binding"/>
    <property type="match status" value="1"/>
</dbReference>
<dbReference type="SUPFAM" id="SSF81324">
    <property type="entry name" value="Voltage-gated potassium channels"/>
    <property type="match status" value="1"/>
</dbReference>
<sequence length="585" mass="66835">MALGRQRIVRFDEEMGMPPPPIQQKQAALPAIKLGVASSGNIPIQQKQAAFPASIKLGVASSGKNKIFDPSSDFILTWNRVFLFSCFLALFIDPLYFYIPKIVYGAAYSCAGTDRHLTIILTFFRSITDLFYVIHIIIKFRTAFIKTSSTLGIFKGGDLVTDPEEIAWKYLRSDFAIDVVAALPLPQVLGALWYLLSVDRQTACWKISCRNETRCDIRYLHCDMTPNQKWASTTDVFHSCNASDTSITFDYGMFLPALSNLVPAQSFLIKLIYSFWWGLQNLSCYGQTLSVSTYVGETLFCIFLAVFGLVLESSGMVLFAYVIGNVQTSLQSINVTREDEWRLHQRDAEEWMRRRQLPNELRERVRRFMQFKWHATRGVHEEDVLKFLPEDLRRDIKRHLCLELVRQVPFFSQMDDQLLDTICARLVSSLCTKGTYIVREGDPVTEMLFIIRGELESWTTDSLTGLFTSINLKAGDFCGEELLGWATVPKPTARLPSSTRTVKALTEVEAFSLKPEDLKFVAMQFSSLNSKKLQHSLRFYSHKWRTWGARLIQAASRRYRRRKMAKGLRSGDANGEDDPPRKKNL</sequence>
<feature type="transmembrane region" description="Helical" evidence="4">
    <location>
        <begin position="175"/>
        <end position="196"/>
    </location>
</feature>
<evidence type="ECO:0000259" key="5">
    <source>
        <dbReference type="PROSITE" id="PS50042"/>
    </source>
</evidence>
<dbReference type="InterPro" id="IPR014710">
    <property type="entry name" value="RmlC-like_jellyroll"/>
</dbReference>
<dbReference type="Gene3D" id="1.10.287.630">
    <property type="entry name" value="Helix hairpin bin"/>
    <property type="match status" value="1"/>
</dbReference>
<name>A0A9R0YWV3_TRITD</name>
<dbReference type="Proteomes" id="UP000324705">
    <property type="component" value="Chromosome 6B"/>
</dbReference>
<dbReference type="InterPro" id="IPR000595">
    <property type="entry name" value="cNMP-bd_dom"/>
</dbReference>
<keyword evidence="4" id="KW-0472">Membrane</keyword>
<dbReference type="EMBL" id="LT934122">
    <property type="protein sequence ID" value="VAI61962.1"/>
    <property type="molecule type" value="Genomic_DNA"/>
</dbReference>
<dbReference type="AlphaFoldDB" id="A0A9R0YWV3"/>
<feature type="transmembrane region" description="Helical" evidence="4">
    <location>
        <begin position="119"/>
        <end position="138"/>
    </location>
</feature>
<feature type="region of interest" description="Disordered" evidence="3">
    <location>
        <begin position="563"/>
        <end position="585"/>
    </location>
</feature>
<evidence type="ECO:0000256" key="2">
    <source>
        <dbReference type="ARBA" id="ARBA00023303"/>
    </source>
</evidence>
<dbReference type="SUPFAM" id="SSF51206">
    <property type="entry name" value="cAMP-binding domain-like"/>
    <property type="match status" value="1"/>
</dbReference>
<dbReference type="Gene3D" id="2.60.120.10">
    <property type="entry name" value="Jelly Rolls"/>
    <property type="match status" value="1"/>
</dbReference>
<proteinExistence type="predicted"/>
<keyword evidence="1" id="KW-0813">Transport</keyword>
<evidence type="ECO:0000256" key="3">
    <source>
        <dbReference type="SAM" id="MobiDB-lite"/>
    </source>
</evidence>
<dbReference type="GO" id="GO:0034220">
    <property type="term" value="P:monoatomic ion transmembrane transport"/>
    <property type="evidence" value="ECO:0007669"/>
    <property type="project" value="UniProtKB-KW"/>
</dbReference>
<evidence type="ECO:0000313" key="7">
    <source>
        <dbReference type="Proteomes" id="UP000324705"/>
    </source>
</evidence>